<accession>A0ABY1VRY9</accession>
<feature type="transmembrane region" description="Helical" evidence="10">
    <location>
        <begin position="74"/>
        <end position="96"/>
    </location>
</feature>
<keyword evidence="6 10" id="KW-0407">Ion channel</keyword>
<comment type="caution">
    <text evidence="11">The sequence shown here is derived from an EMBL/GenBank/DDBJ whole genome shotgun (WGS) entry which is preliminary data.</text>
</comment>
<dbReference type="EMBL" id="UAPQ01000011">
    <property type="protein sequence ID" value="SPT54426.1"/>
    <property type="molecule type" value="Genomic_DNA"/>
</dbReference>
<evidence type="ECO:0000256" key="2">
    <source>
        <dbReference type="ARBA" id="ARBA00022475"/>
    </source>
</evidence>
<reference evidence="11 12" key="1">
    <citation type="submission" date="2018-06" db="EMBL/GenBank/DDBJ databases">
        <authorList>
            <consortium name="Pathogen Informatics"/>
            <person name="Doyle S."/>
        </authorList>
    </citation>
    <scope>NUCLEOTIDE SEQUENCE [LARGE SCALE GENOMIC DNA]</scope>
    <source>
        <strain evidence="11 12">NCTC11535</strain>
    </source>
</reference>
<keyword evidence="3 10" id="KW-0812">Transmembrane</keyword>
<evidence type="ECO:0000256" key="8">
    <source>
        <dbReference type="ARBA" id="ARBA00035585"/>
    </source>
</evidence>
<keyword evidence="4 10" id="KW-1133">Transmembrane helix</keyword>
<evidence type="ECO:0000256" key="7">
    <source>
        <dbReference type="ARBA" id="ARBA00035120"/>
    </source>
</evidence>
<proteinExistence type="inferred from homology"/>
<evidence type="ECO:0000256" key="4">
    <source>
        <dbReference type="ARBA" id="ARBA00022989"/>
    </source>
</evidence>
<evidence type="ECO:0000256" key="10">
    <source>
        <dbReference type="HAMAP-Rule" id="MF_00454"/>
    </source>
</evidence>
<keyword evidence="5 10" id="KW-0472">Membrane</keyword>
<protein>
    <recommendedName>
        <fullName evidence="10">Fluoride-specific ion channel FluC</fullName>
    </recommendedName>
</protein>
<dbReference type="RefSeq" id="WP_229116951.1">
    <property type="nucleotide sequence ID" value="NZ_UAPQ01000011.1"/>
</dbReference>
<comment type="similarity">
    <text evidence="7 10">Belongs to the fluoride channel Fluc/FEX (TC 1.A.43) family.</text>
</comment>
<evidence type="ECO:0000256" key="6">
    <source>
        <dbReference type="ARBA" id="ARBA00023303"/>
    </source>
</evidence>
<evidence type="ECO:0000256" key="3">
    <source>
        <dbReference type="ARBA" id="ARBA00022692"/>
    </source>
</evidence>
<keyword evidence="10" id="KW-0479">Metal-binding</keyword>
<keyword evidence="2 10" id="KW-1003">Cell membrane</keyword>
<feature type="binding site" evidence="10">
    <location>
        <position position="89"/>
    </location>
    <ligand>
        <name>Na(+)</name>
        <dbReference type="ChEBI" id="CHEBI:29101"/>
        <note>structural</note>
    </ligand>
</feature>
<feature type="transmembrane region" description="Helical" evidence="10">
    <location>
        <begin position="44"/>
        <end position="62"/>
    </location>
</feature>
<keyword evidence="10" id="KW-0915">Sodium</keyword>
<feature type="binding site" evidence="10">
    <location>
        <position position="86"/>
    </location>
    <ligand>
        <name>Na(+)</name>
        <dbReference type="ChEBI" id="CHEBI:29101"/>
        <note>structural</note>
    </ligand>
</feature>
<gene>
    <name evidence="10 11" type="primary">crcB</name>
    <name evidence="10" type="synonym">fluC</name>
    <name evidence="11" type="ORF">NCTC11535_02143</name>
</gene>
<dbReference type="Proteomes" id="UP000250006">
    <property type="component" value="Unassembled WGS sequence"/>
</dbReference>
<evidence type="ECO:0000313" key="12">
    <source>
        <dbReference type="Proteomes" id="UP000250006"/>
    </source>
</evidence>
<evidence type="ECO:0000313" key="11">
    <source>
        <dbReference type="EMBL" id="SPT54426.1"/>
    </source>
</evidence>
<dbReference type="Pfam" id="PF02537">
    <property type="entry name" value="CRCB"/>
    <property type="match status" value="1"/>
</dbReference>
<keyword evidence="10" id="KW-0813">Transport</keyword>
<keyword evidence="10" id="KW-0406">Ion transport</keyword>
<sequence length="143" mass="14439">MSSLFEPRALAWVAAGGAGGAGARALLAASFPVPAGHLPTTTLLVNLSGALLLGLLHGWLAERARGRAATPAQLRLRLLAGTGFLGGFTTHSTFALESQRLLGAHPTLGAAYLLGSFTLGLALAGLGLWAGGRLAAAYQREAA</sequence>
<feature type="transmembrane region" description="Helical" evidence="10">
    <location>
        <begin position="108"/>
        <end position="130"/>
    </location>
</feature>
<name>A0ABY1VRY9_9ACTO</name>
<comment type="activity regulation">
    <text evidence="10">Na(+) is not transported, but it plays an essential structural role and its presence is essential for fluoride channel function.</text>
</comment>
<evidence type="ECO:0000256" key="9">
    <source>
        <dbReference type="ARBA" id="ARBA00049940"/>
    </source>
</evidence>
<dbReference type="PANTHER" id="PTHR28259">
    <property type="entry name" value="FLUORIDE EXPORT PROTEIN 1-RELATED"/>
    <property type="match status" value="1"/>
</dbReference>
<dbReference type="InterPro" id="IPR003691">
    <property type="entry name" value="FluC"/>
</dbReference>
<evidence type="ECO:0000256" key="5">
    <source>
        <dbReference type="ARBA" id="ARBA00023136"/>
    </source>
</evidence>
<dbReference type="PANTHER" id="PTHR28259:SF1">
    <property type="entry name" value="FLUORIDE EXPORT PROTEIN 1-RELATED"/>
    <property type="match status" value="1"/>
</dbReference>
<organism evidence="11 12">
    <name type="scientific">Actinomyces bovis</name>
    <dbReference type="NCBI Taxonomy" id="1658"/>
    <lineage>
        <taxon>Bacteria</taxon>
        <taxon>Bacillati</taxon>
        <taxon>Actinomycetota</taxon>
        <taxon>Actinomycetes</taxon>
        <taxon>Actinomycetales</taxon>
        <taxon>Actinomycetaceae</taxon>
        <taxon>Actinomyces</taxon>
    </lineage>
</organism>
<comment type="catalytic activity">
    <reaction evidence="8">
        <text>fluoride(in) = fluoride(out)</text>
        <dbReference type="Rhea" id="RHEA:76159"/>
        <dbReference type="ChEBI" id="CHEBI:17051"/>
    </reaction>
    <physiologicalReaction direction="left-to-right" evidence="8">
        <dbReference type="Rhea" id="RHEA:76160"/>
    </physiologicalReaction>
</comment>
<comment type="function">
    <text evidence="9 10">Fluoride-specific ion channel. Important for reducing fluoride concentration in the cell, thus reducing its toxicity.</text>
</comment>
<evidence type="ECO:0000256" key="1">
    <source>
        <dbReference type="ARBA" id="ARBA00004651"/>
    </source>
</evidence>
<comment type="subcellular location">
    <subcellularLocation>
        <location evidence="1 10">Cell membrane</location>
        <topology evidence="1 10">Multi-pass membrane protein</topology>
    </subcellularLocation>
</comment>
<keyword evidence="12" id="KW-1185">Reference proteome</keyword>
<dbReference type="HAMAP" id="MF_00454">
    <property type="entry name" value="FluC"/>
    <property type="match status" value="1"/>
</dbReference>